<protein>
    <submittedName>
        <fullName evidence="2">Uncharacterized protein</fullName>
    </submittedName>
</protein>
<keyword evidence="3" id="KW-1185">Reference proteome</keyword>
<dbReference type="Proteomes" id="UP000015102">
    <property type="component" value="Unassembled WGS sequence"/>
</dbReference>
<organism evidence="2 3">
    <name type="scientific">Megaselia scalaris</name>
    <name type="common">Humpbacked fly</name>
    <name type="synonym">Phora scalaris</name>
    <dbReference type="NCBI Taxonomy" id="36166"/>
    <lineage>
        <taxon>Eukaryota</taxon>
        <taxon>Metazoa</taxon>
        <taxon>Ecdysozoa</taxon>
        <taxon>Arthropoda</taxon>
        <taxon>Hexapoda</taxon>
        <taxon>Insecta</taxon>
        <taxon>Pterygota</taxon>
        <taxon>Neoptera</taxon>
        <taxon>Endopterygota</taxon>
        <taxon>Diptera</taxon>
        <taxon>Brachycera</taxon>
        <taxon>Muscomorpha</taxon>
        <taxon>Platypezoidea</taxon>
        <taxon>Phoridae</taxon>
        <taxon>Megaseliini</taxon>
        <taxon>Megaselia</taxon>
    </lineage>
</organism>
<evidence type="ECO:0000313" key="2">
    <source>
        <dbReference type="EnsemblMetazoa" id="MESCA006436-PA"/>
    </source>
</evidence>
<evidence type="ECO:0000256" key="1">
    <source>
        <dbReference type="SAM" id="Phobius"/>
    </source>
</evidence>
<keyword evidence="1" id="KW-0812">Transmembrane</keyword>
<dbReference type="HOGENOM" id="CLU_2963413_0_0_1"/>
<proteinExistence type="predicted"/>
<feature type="transmembrane region" description="Helical" evidence="1">
    <location>
        <begin position="25"/>
        <end position="43"/>
    </location>
</feature>
<reference evidence="2" key="2">
    <citation type="submission" date="2015-06" db="UniProtKB">
        <authorList>
            <consortium name="EnsemblMetazoa"/>
        </authorList>
    </citation>
    <scope>IDENTIFICATION</scope>
</reference>
<keyword evidence="1" id="KW-1133">Transmembrane helix</keyword>
<dbReference type="AlphaFoldDB" id="T1GRY9"/>
<dbReference type="EMBL" id="CAQQ02391883">
    <property type="status" value="NOT_ANNOTATED_CDS"/>
    <property type="molecule type" value="Genomic_DNA"/>
</dbReference>
<reference evidence="3" key="1">
    <citation type="submission" date="2013-02" db="EMBL/GenBank/DDBJ databases">
        <authorList>
            <person name="Hughes D."/>
        </authorList>
    </citation>
    <scope>NUCLEOTIDE SEQUENCE</scope>
    <source>
        <strain>Durham</strain>
        <strain evidence="3">NC isolate 2 -- Noor lab</strain>
    </source>
</reference>
<dbReference type="EMBL" id="CAQQ02391882">
    <property type="status" value="NOT_ANNOTATED_CDS"/>
    <property type="molecule type" value="Genomic_DNA"/>
</dbReference>
<evidence type="ECO:0000313" key="3">
    <source>
        <dbReference type="Proteomes" id="UP000015102"/>
    </source>
</evidence>
<keyword evidence="1" id="KW-0472">Membrane</keyword>
<sequence>MNNYWGRQTFATCANVQFILDIRHFFFLILLQLFKSTFTYFVADGTLVEKTLTIRIHSG</sequence>
<name>T1GRY9_MEGSC</name>
<dbReference type="EnsemblMetazoa" id="MESCA006436-RA">
    <property type="protein sequence ID" value="MESCA006436-PA"/>
    <property type="gene ID" value="MESCA006436"/>
</dbReference>
<accession>T1GRY9</accession>